<accession>A0A839JWI0</accession>
<evidence type="ECO:0000256" key="4">
    <source>
        <dbReference type="ARBA" id="ARBA00022692"/>
    </source>
</evidence>
<sequence>MATFIIGLVLLIVGGMFYGKVCEKVFGPDDRETPAITKADGVDYVVMKPWKNMLINLLNIAGTGPILGAIQGILFGPIAFITIPVGCILAGATHDYFCGMISMRNGGAQIPKLINKYLGKGANKVYSVIIWILMLLTGVVFIYTPGDLIVGDILKLDINGAAIWITYACILGYYVISTIFPIDQIIGRIYPVFGAILIISAVGVFIGILCDGGSSMTNLTAATLFNQHPSGVKFIPVFFITVACGIMSGFHGSQVTLISRTVKHEKEGRKTFYYMMIAEGAIAMIWAAGAMVMFGRGTDISTGATSMVGIISRGFMGGFGGLFAIAGVIVLPITSGDTAFRALRLMIAEQFNIEQKSKIKRVGLSLIIFIPAIAILFYAKSNAAGFSLLWRYFGFTNQLVATFALALIAVYLKSKGQNHLITLIPGMFYSFIVTSYICHANIGFGIEERLGSVFGIGADSYVISYTIGVIVAVLYGWGITKIAVKRREKILATKLE</sequence>
<keyword evidence="5 7" id="KW-1133">Transmembrane helix</keyword>
<evidence type="ECO:0000256" key="6">
    <source>
        <dbReference type="ARBA" id="ARBA00023136"/>
    </source>
</evidence>
<feature type="transmembrane region" description="Helical" evidence="7">
    <location>
        <begin position="315"/>
        <end position="340"/>
    </location>
</feature>
<evidence type="ECO:0000259" key="8">
    <source>
        <dbReference type="Pfam" id="PF02554"/>
    </source>
</evidence>
<dbReference type="Proteomes" id="UP000574276">
    <property type="component" value="Unassembled WGS sequence"/>
</dbReference>
<gene>
    <name evidence="9" type="ORF">H0486_01745</name>
</gene>
<evidence type="ECO:0000313" key="9">
    <source>
        <dbReference type="EMBL" id="MBB2181598.1"/>
    </source>
</evidence>
<feature type="domain" description="CstA N-terminal" evidence="8">
    <location>
        <begin position="300"/>
        <end position="434"/>
    </location>
</feature>
<feature type="transmembrane region" description="Helical" evidence="7">
    <location>
        <begin position="419"/>
        <end position="442"/>
    </location>
</feature>
<dbReference type="InterPro" id="IPR051605">
    <property type="entry name" value="CstA"/>
</dbReference>
<dbReference type="PANTHER" id="PTHR30252">
    <property type="entry name" value="INNER MEMBRANE PEPTIDE TRANSPORTER"/>
    <property type="match status" value="1"/>
</dbReference>
<keyword evidence="10" id="KW-1185">Reference proteome</keyword>
<feature type="transmembrane region" description="Helical" evidence="7">
    <location>
        <begin position="66"/>
        <end position="92"/>
    </location>
</feature>
<feature type="domain" description="CstA N-terminal" evidence="8">
    <location>
        <begin position="168"/>
        <end position="292"/>
    </location>
</feature>
<feature type="transmembrane region" description="Helical" evidence="7">
    <location>
        <begin position="189"/>
        <end position="209"/>
    </location>
</feature>
<dbReference type="AlphaFoldDB" id="A0A839JWI0"/>
<comment type="subcellular location">
    <subcellularLocation>
        <location evidence="1">Cell membrane</location>
        <topology evidence="1">Multi-pass membrane protein</topology>
    </subcellularLocation>
</comment>
<feature type="transmembrane region" description="Helical" evidence="7">
    <location>
        <begin position="361"/>
        <end position="379"/>
    </location>
</feature>
<dbReference type="Pfam" id="PF02554">
    <property type="entry name" value="CstA"/>
    <property type="match status" value="3"/>
</dbReference>
<dbReference type="InterPro" id="IPR003706">
    <property type="entry name" value="CstA_N"/>
</dbReference>
<comment type="caution">
    <text evidence="9">The sequence shown here is derived from an EMBL/GenBank/DDBJ whole genome shotgun (WGS) entry which is preliminary data.</text>
</comment>
<keyword evidence="6 7" id="KW-0472">Membrane</keyword>
<keyword evidence="3" id="KW-1003">Cell membrane</keyword>
<name>A0A839JWI0_9FIRM</name>
<feature type="transmembrane region" description="Helical" evidence="7">
    <location>
        <begin position="234"/>
        <end position="251"/>
    </location>
</feature>
<feature type="transmembrane region" description="Helical" evidence="7">
    <location>
        <begin position="391"/>
        <end position="412"/>
    </location>
</feature>
<feature type="transmembrane region" description="Helical" evidence="7">
    <location>
        <begin position="125"/>
        <end position="143"/>
    </location>
</feature>
<feature type="domain" description="CstA N-terminal" evidence="8">
    <location>
        <begin position="4"/>
        <end position="144"/>
    </location>
</feature>
<evidence type="ECO:0000256" key="3">
    <source>
        <dbReference type="ARBA" id="ARBA00022475"/>
    </source>
</evidence>
<protein>
    <submittedName>
        <fullName evidence="9">Carbon starvation protein A</fullName>
    </submittedName>
</protein>
<feature type="transmembrane region" description="Helical" evidence="7">
    <location>
        <begin position="462"/>
        <end position="484"/>
    </location>
</feature>
<keyword evidence="4 7" id="KW-0812">Transmembrane</keyword>
<dbReference type="GO" id="GO:0005886">
    <property type="term" value="C:plasma membrane"/>
    <property type="evidence" value="ECO:0007669"/>
    <property type="project" value="UniProtKB-SubCell"/>
</dbReference>
<dbReference type="RefSeq" id="WP_228351369.1">
    <property type="nucleotide sequence ID" value="NZ_JACEGA010000001.1"/>
</dbReference>
<organism evidence="9 10">
    <name type="scientific">Variimorphobacter saccharofermentans</name>
    <dbReference type="NCBI Taxonomy" id="2755051"/>
    <lineage>
        <taxon>Bacteria</taxon>
        <taxon>Bacillati</taxon>
        <taxon>Bacillota</taxon>
        <taxon>Clostridia</taxon>
        <taxon>Lachnospirales</taxon>
        <taxon>Lachnospiraceae</taxon>
        <taxon>Variimorphobacter</taxon>
    </lineage>
</organism>
<comment type="similarity">
    <text evidence="2">Belongs to the peptide transporter carbon starvation (CstA) (TC 2.A.114) family.</text>
</comment>
<feature type="transmembrane region" description="Helical" evidence="7">
    <location>
        <begin position="163"/>
        <end position="182"/>
    </location>
</feature>
<evidence type="ECO:0000256" key="5">
    <source>
        <dbReference type="ARBA" id="ARBA00022989"/>
    </source>
</evidence>
<dbReference type="GO" id="GO:0009267">
    <property type="term" value="P:cellular response to starvation"/>
    <property type="evidence" value="ECO:0007669"/>
    <property type="project" value="InterPro"/>
</dbReference>
<feature type="transmembrane region" description="Helical" evidence="7">
    <location>
        <begin position="272"/>
        <end position="295"/>
    </location>
</feature>
<evidence type="ECO:0000256" key="2">
    <source>
        <dbReference type="ARBA" id="ARBA00007755"/>
    </source>
</evidence>
<evidence type="ECO:0000256" key="7">
    <source>
        <dbReference type="SAM" id="Phobius"/>
    </source>
</evidence>
<evidence type="ECO:0000256" key="1">
    <source>
        <dbReference type="ARBA" id="ARBA00004651"/>
    </source>
</evidence>
<proteinExistence type="inferred from homology"/>
<evidence type="ECO:0000313" key="10">
    <source>
        <dbReference type="Proteomes" id="UP000574276"/>
    </source>
</evidence>
<dbReference type="PANTHER" id="PTHR30252:SF4">
    <property type="entry name" value="CARBON STARVATION"/>
    <property type="match status" value="1"/>
</dbReference>
<reference evidence="9 10" key="1">
    <citation type="submission" date="2020-07" db="EMBL/GenBank/DDBJ databases">
        <title>Characterization and genome sequencing of isolate MD1, a novel member within the family Lachnospiraceae.</title>
        <authorList>
            <person name="Rettenmaier R."/>
            <person name="Di Bello L."/>
            <person name="Zinser C."/>
            <person name="Scheitz K."/>
            <person name="Liebl W."/>
            <person name="Zverlov V."/>
        </authorList>
    </citation>
    <scope>NUCLEOTIDE SEQUENCE [LARGE SCALE GENOMIC DNA]</scope>
    <source>
        <strain evidence="9 10">MD1</strain>
    </source>
</reference>
<dbReference type="EMBL" id="JACEGA010000001">
    <property type="protein sequence ID" value="MBB2181598.1"/>
    <property type="molecule type" value="Genomic_DNA"/>
</dbReference>